<dbReference type="Gene3D" id="3.30.70.1070">
    <property type="entry name" value="Sporulation related repeat"/>
    <property type="match status" value="1"/>
</dbReference>
<feature type="domain" description="SLH" evidence="1">
    <location>
        <begin position="60"/>
        <end position="121"/>
    </location>
</feature>
<dbReference type="RefSeq" id="WP_274374644.1">
    <property type="nucleotide sequence ID" value="NZ_CP072943.1"/>
</dbReference>
<dbReference type="Proteomes" id="UP000671879">
    <property type="component" value="Chromosome"/>
</dbReference>
<sequence length="595" mass="62922">MSEIILFKETDRPMRRPTGFVVALLLAAALSALPHAAWAVTRGEVVEAVVQALKLPPWTGSARFADVPPGHPHAKAIETAAALGVLLPTDHFHPDMEAARAEALFLALRGMGWRHEAEVFGTFFPVPDADIPPYLLGYVGLAGAMNLPAPREFLDDPRADVSVDDLVRLTAWLRQTTTQLVLWEGQVSFEGLTLVVHRQGLGSAPTNWAVQVGEYAGADEASAVQAQLRKLGLTSFLAKGDEGQAVLIGPYAHYAEAWTKMTALPSTFSAAVVPQGGTGSRALFWAALVVEPGGAMPRIAAAPTLGAPRLPLSRTAALTGATAAVNGGFFSGNAVIGSLVADDVPYSLPQGNRGALAWSESGEVAFGNGNLQIYVDLAGSIRPVAAVNGRPPQQGVALYTAGAGGFARDLLFGAVEASVVDGRVQSVRHWSVSNHAVPEGGFLVAARGVAAEELLLLEPGDEVKILRRLADPAMDKPWLLQAGPRLIADGRPLTTNEGFNAALREPRHPRTFVGQDGLRLWWVVVDGRDAWHSSGLTLDETRNVAAAMGLKDVLNLDGGGSSALWWRGSIVNRPSDGKERPLPYAVIFGPFSATP</sequence>
<evidence type="ECO:0000259" key="2">
    <source>
        <dbReference type="PROSITE" id="PS51724"/>
    </source>
</evidence>
<dbReference type="PANTHER" id="PTHR40446">
    <property type="entry name" value="N-ACETYLGLUCOSAMINE-1-PHOSPHODIESTER ALPHA-N-ACETYLGLUCOSAMINIDASE"/>
    <property type="match status" value="1"/>
</dbReference>
<dbReference type="PROSITE" id="PS51272">
    <property type="entry name" value="SLH"/>
    <property type="match status" value="1"/>
</dbReference>
<keyword evidence="3" id="KW-0326">Glycosidase</keyword>
<protein>
    <submittedName>
        <fullName evidence="3">Phosphodiester glycosidase family protein</fullName>
    </submittedName>
</protein>
<dbReference type="KEGG" id="aram:KAR29_05665"/>
<dbReference type="InterPro" id="IPR036680">
    <property type="entry name" value="SPOR-like_sf"/>
</dbReference>
<dbReference type="Pfam" id="PF05036">
    <property type="entry name" value="SPOR"/>
    <property type="match status" value="1"/>
</dbReference>
<dbReference type="GO" id="GO:0016798">
    <property type="term" value="F:hydrolase activity, acting on glycosyl bonds"/>
    <property type="evidence" value="ECO:0007669"/>
    <property type="project" value="UniProtKB-KW"/>
</dbReference>
<reference evidence="4" key="1">
    <citation type="submission" date="2021-04" db="EMBL/GenBank/DDBJ databases">
        <title>A novel Synergistetes isolate from a pyrite-forming mixed culture.</title>
        <authorList>
            <person name="Bunk B."/>
            <person name="Sproer C."/>
            <person name="Spring S."/>
            <person name="Pester M."/>
        </authorList>
    </citation>
    <scope>NUCLEOTIDE SEQUENCE [LARGE SCALE GENOMIC DNA]</scope>
    <source>
        <strain evidence="4">J.5.4.2-T.3.5.2</strain>
    </source>
</reference>
<evidence type="ECO:0000313" key="3">
    <source>
        <dbReference type="EMBL" id="QTX33359.1"/>
    </source>
</evidence>
<evidence type="ECO:0000259" key="1">
    <source>
        <dbReference type="PROSITE" id="PS51272"/>
    </source>
</evidence>
<accession>A0A9Q7AFS0</accession>
<dbReference type="InterPro" id="IPR001119">
    <property type="entry name" value="SLH_dom"/>
</dbReference>
<dbReference type="PANTHER" id="PTHR40446:SF2">
    <property type="entry name" value="N-ACETYLGLUCOSAMINE-1-PHOSPHODIESTER ALPHA-N-ACETYLGLUCOSAMINIDASE"/>
    <property type="match status" value="1"/>
</dbReference>
<dbReference type="InterPro" id="IPR007730">
    <property type="entry name" value="SPOR-like_dom"/>
</dbReference>
<name>A0A9Q7AFS0_9BACT</name>
<organism evidence="3 4">
    <name type="scientific">Aminithiophilus ramosus</name>
    <dbReference type="NCBI Taxonomy" id="3029084"/>
    <lineage>
        <taxon>Bacteria</taxon>
        <taxon>Thermotogati</taxon>
        <taxon>Synergistota</taxon>
        <taxon>Synergistia</taxon>
        <taxon>Synergistales</taxon>
        <taxon>Aminithiophilaceae</taxon>
        <taxon>Aminithiophilus</taxon>
    </lineage>
</organism>
<dbReference type="SUPFAM" id="SSF110997">
    <property type="entry name" value="Sporulation related repeat"/>
    <property type="match status" value="1"/>
</dbReference>
<keyword evidence="3" id="KW-0378">Hydrolase</keyword>
<dbReference type="AlphaFoldDB" id="A0A9Q7AFS0"/>
<keyword evidence="4" id="KW-1185">Reference proteome</keyword>
<dbReference type="Pfam" id="PF09992">
    <property type="entry name" value="NAGPA"/>
    <property type="match status" value="1"/>
</dbReference>
<dbReference type="EMBL" id="CP072943">
    <property type="protein sequence ID" value="QTX33359.1"/>
    <property type="molecule type" value="Genomic_DNA"/>
</dbReference>
<feature type="domain" description="SPOR" evidence="2">
    <location>
        <begin position="202"/>
        <end position="278"/>
    </location>
</feature>
<proteinExistence type="predicted"/>
<dbReference type="GO" id="GO:0042834">
    <property type="term" value="F:peptidoglycan binding"/>
    <property type="evidence" value="ECO:0007669"/>
    <property type="project" value="InterPro"/>
</dbReference>
<gene>
    <name evidence="3" type="ORF">KAR29_05665</name>
</gene>
<evidence type="ECO:0000313" key="4">
    <source>
        <dbReference type="Proteomes" id="UP000671879"/>
    </source>
</evidence>
<dbReference type="PROSITE" id="PS51724">
    <property type="entry name" value="SPOR"/>
    <property type="match status" value="1"/>
</dbReference>
<dbReference type="InterPro" id="IPR018711">
    <property type="entry name" value="NAGPA"/>
</dbReference>